<keyword evidence="7" id="KW-0931">ER-Golgi transport</keyword>
<dbReference type="GO" id="GO:0006886">
    <property type="term" value="P:intracellular protein transport"/>
    <property type="evidence" value="ECO:0007669"/>
    <property type="project" value="InterPro"/>
</dbReference>
<evidence type="ECO:0000256" key="5">
    <source>
        <dbReference type="ARBA" id="ARBA00022574"/>
    </source>
</evidence>
<accession>A0A812WBU3</accession>
<dbReference type="GO" id="GO:0030117">
    <property type="term" value="C:membrane coat"/>
    <property type="evidence" value="ECO:0007669"/>
    <property type="project" value="InterPro"/>
</dbReference>
<evidence type="ECO:0000256" key="4">
    <source>
        <dbReference type="ARBA" id="ARBA00022490"/>
    </source>
</evidence>
<keyword evidence="4" id="KW-0963">Cytoplasm</keyword>
<evidence type="ECO:0000256" key="3">
    <source>
        <dbReference type="ARBA" id="ARBA00022448"/>
    </source>
</evidence>
<comment type="subcellular location">
    <subcellularLocation>
        <location evidence="2">Cytoplasm</location>
    </subcellularLocation>
    <subcellularLocation>
        <location evidence="1">Golgi apparatus membrane</location>
        <topology evidence="1">Peripheral membrane protein</topology>
        <orientation evidence="1">Cytoplasmic side</orientation>
    </subcellularLocation>
</comment>
<keyword evidence="3" id="KW-0813">Transport</keyword>
<dbReference type="Pfam" id="PF23953">
    <property type="entry name" value="TPR_COPA_B"/>
    <property type="match status" value="1"/>
</dbReference>
<keyword evidence="9" id="KW-0333">Golgi apparatus</keyword>
<evidence type="ECO:0000256" key="7">
    <source>
        <dbReference type="ARBA" id="ARBA00022892"/>
    </source>
</evidence>
<dbReference type="OrthoDB" id="10261470at2759"/>
<dbReference type="Pfam" id="PF04053">
    <property type="entry name" value="B-prop_COPA_B_2nd"/>
    <property type="match status" value="1"/>
</dbReference>
<evidence type="ECO:0000259" key="12">
    <source>
        <dbReference type="Pfam" id="PF23953"/>
    </source>
</evidence>
<dbReference type="InterPro" id="IPR056176">
    <property type="entry name" value="TPR_COPA_B"/>
</dbReference>
<name>A0A812WBU3_SYMPI</name>
<comment type="caution">
    <text evidence="13">The sequence shown here is derived from an EMBL/GenBank/DDBJ whole genome shotgun (WGS) entry which is preliminary data.</text>
</comment>
<dbReference type="GO" id="GO:0000139">
    <property type="term" value="C:Golgi membrane"/>
    <property type="evidence" value="ECO:0007669"/>
    <property type="project" value="UniProtKB-SubCell"/>
</dbReference>
<organism evidence="13 14">
    <name type="scientific">Symbiodinium pilosum</name>
    <name type="common">Dinoflagellate</name>
    <dbReference type="NCBI Taxonomy" id="2952"/>
    <lineage>
        <taxon>Eukaryota</taxon>
        <taxon>Sar</taxon>
        <taxon>Alveolata</taxon>
        <taxon>Dinophyceae</taxon>
        <taxon>Suessiales</taxon>
        <taxon>Symbiodiniaceae</taxon>
        <taxon>Symbiodinium</taxon>
    </lineage>
</organism>
<evidence type="ECO:0000313" key="13">
    <source>
        <dbReference type="EMBL" id="CAE7677482.1"/>
    </source>
</evidence>
<evidence type="ECO:0000259" key="11">
    <source>
        <dbReference type="Pfam" id="PF04053"/>
    </source>
</evidence>
<feature type="domain" description="COPA/B TPR" evidence="12">
    <location>
        <begin position="151"/>
        <end position="295"/>
    </location>
</feature>
<evidence type="ECO:0000256" key="10">
    <source>
        <dbReference type="ARBA" id="ARBA00023136"/>
    </source>
</evidence>
<dbReference type="InterPro" id="IPR006692">
    <property type="entry name" value="Beta-prop_COPA/B_2nd"/>
</dbReference>
<proteinExistence type="predicted"/>
<evidence type="ECO:0000256" key="1">
    <source>
        <dbReference type="ARBA" id="ARBA00004255"/>
    </source>
</evidence>
<reference evidence="13" key="1">
    <citation type="submission" date="2021-02" db="EMBL/GenBank/DDBJ databases">
        <authorList>
            <person name="Dougan E. K."/>
            <person name="Rhodes N."/>
            <person name="Thang M."/>
            <person name="Chan C."/>
        </authorList>
    </citation>
    <scope>NUCLEOTIDE SEQUENCE</scope>
</reference>
<keyword evidence="6" id="KW-0677">Repeat</keyword>
<dbReference type="EMBL" id="CAJNIZ010044082">
    <property type="protein sequence ID" value="CAE7677482.1"/>
    <property type="molecule type" value="Genomic_DNA"/>
</dbReference>
<dbReference type="GO" id="GO:0005198">
    <property type="term" value="F:structural molecule activity"/>
    <property type="evidence" value="ECO:0007669"/>
    <property type="project" value="InterPro"/>
</dbReference>
<keyword evidence="5" id="KW-0853">WD repeat</keyword>
<keyword evidence="14" id="KW-1185">Reference proteome</keyword>
<dbReference type="AlphaFoldDB" id="A0A812WBU3"/>
<evidence type="ECO:0000256" key="9">
    <source>
        <dbReference type="ARBA" id="ARBA00023034"/>
    </source>
</evidence>
<evidence type="ECO:0000256" key="6">
    <source>
        <dbReference type="ARBA" id="ARBA00022737"/>
    </source>
</evidence>
<evidence type="ECO:0008006" key="15">
    <source>
        <dbReference type="Google" id="ProtNLM"/>
    </source>
</evidence>
<dbReference type="GO" id="GO:0016192">
    <property type="term" value="P:vesicle-mediated transport"/>
    <property type="evidence" value="ECO:0007669"/>
    <property type="project" value="UniProtKB-KW"/>
</dbReference>
<dbReference type="InterPro" id="IPR047312">
    <property type="entry name" value="Coatomer_alpha_WD-assoc_reg"/>
</dbReference>
<feature type="domain" description="COPA/B second beta-propeller" evidence="11">
    <location>
        <begin position="1"/>
        <end position="110"/>
    </location>
</feature>
<dbReference type="FunFam" id="1.25.40.470:FF:000002">
    <property type="entry name" value="Coatomer subunit alpha"/>
    <property type="match status" value="1"/>
</dbReference>
<dbReference type="Proteomes" id="UP000649617">
    <property type="component" value="Unassembled WGS sequence"/>
</dbReference>
<evidence type="ECO:0000256" key="8">
    <source>
        <dbReference type="ARBA" id="ARBA00022927"/>
    </source>
</evidence>
<evidence type="ECO:0000256" key="2">
    <source>
        <dbReference type="ARBA" id="ARBA00004496"/>
    </source>
</evidence>
<keyword evidence="8" id="KW-0653">Protein transport</keyword>
<gene>
    <name evidence="13" type="ORF">SPIL2461_LOCUS18808</name>
</gene>
<dbReference type="CDD" id="cd22948">
    <property type="entry name" value="Coatomer_WDAD_alpha"/>
    <property type="match status" value="1"/>
</dbReference>
<evidence type="ECO:0000313" key="14">
    <source>
        <dbReference type="Proteomes" id="UP000649617"/>
    </source>
</evidence>
<dbReference type="Gene3D" id="1.25.40.470">
    <property type="match status" value="1"/>
</dbReference>
<keyword evidence="10" id="KW-0472">Membrane</keyword>
<sequence length="311" mass="35753">MYDLTARKTVDEVSVAGGVRYVVWSQNGVYVAFMSKHNVLLAGKNLEYYHSFHENIRVKSGAWDENGVFVYSTLSHVKYCLPNGDSGIIHSLANPIYITRVHKQIMYYIDREQKVGKQRLNCSEYLFKLALHKRNFNDVKLWISNGRLCGNAVIGYLKSKGFPEVALHFVEDQQTRFNLALEYGHIEEAMTAAQELDERSCWNRLGLEALRQGNQQIVEMVYQKTKNFDALSFLYLITGNITKLRKMLKIAEMRGDVMSRFHNALMLGQVEERVKIMAEMGQVPLAALTARAHRLTEYMEKLEEFHGFPVG</sequence>
<protein>
    <recommendedName>
        <fullName evidence="15">Coatomer WD associated region domain-containing protein</fullName>
    </recommendedName>
</protein>